<dbReference type="AlphaFoldDB" id="A0A1S8N5H4"/>
<comment type="caution">
    <text evidence="1">The sequence shown here is derived from an EMBL/GenBank/DDBJ whole genome shotgun (WGS) entry which is preliminary data.</text>
</comment>
<dbReference type="EMBL" id="LZYZ01000004">
    <property type="protein sequence ID" value="OOM11675.1"/>
    <property type="molecule type" value="Genomic_DNA"/>
</dbReference>
<proteinExistence type="predicted"/>
<evidence type="ECO:0000313" key="2">
    <source>
        <dbReference type="Proteomes" id="UP000191154"/>
    </source>
</evidence>
<gene>
    <name evidence="1" type="ORF">CLOSAC_21020</name>
</gene>
<sequence length="193" mass="20723">MLTDTWIQGEKDWYFVGSDGKMLQSTGRDFNGISVGFNAYGVAHIFEDTGGDAQYNDDVTNAIFMIFSGGVGGTAEKVVYSSAEKFGINGVGKATAKEVAKGVGEAVNIPKSVERQVKKLTPEARKGYDKAIEALKSGDTRGLNEHPLTGNRAGQWAVDIKGTGRGRGAGRVIFKKNNDGSIDIIEILTDHKY</sequence>
<protein>
    <submittedName>
        <fullName evidence="1">Uncharacterized protein</fullName>
    </submittedName>
</protein>
<dbReference type="Proteomes" id="UP000191154">
    <property type="component" value="Unassembled WGS sequence"/>
</dbReference>
<accession>A0A1S8N5H4</accession>
<reference evidence="1 2" key="1">
    <citation type="submission" date="2016-05" db="EMBL/GenBank/DDBJ databases">
        <title>Microbial solvent formation.</title>
        <authorList>
            <person name="Poehlein A."/>
            <person name="Montoya Solano J.D."/>
            <person name="Flitsch S."/>
            <person name="Krabben P."/>
            <person name="Duerre P."/>
            <person name="Daniel R."/>
        </authorList>
    </citation>
    <scope>NUCLEOTIDE SEQUENCE [LARGE SCALE GENOMIC DNA]</scope>
    <source>
        <strain evidence="1 2">L1-8</strain>
    </source>
</reference>
<evidence type="ECO:0000313" key="1">
    <source>
        <dbReference type="EMBL" id="OOM11675.1"/>
    </source>
</evidence>
<organism evidence="1 2">
    <name type="scientific">Clostridium saccharobutylicum</name>
    <dbReference type="NCBI Taxonomy" id="169679"/>
    <lineage>
        <taxon>Bacteria</taxon>
        <taxon>Bacillati</taxon>
        <taxon>Bacillota</taxon>
        <taxon>Clostridia</taxon>
        <taxon>Eubacteriales</taxon>
        <taxon>Clostridiaceae</taxon>
        <taxon>Clostridium</taxon>
    </lineage>
</organism>
<name>A0A1S8N5H4_CLOSA</name>